<protein>
    <recommendedName>
        <fullName evidence="7">Ribosomal RNA small subunit methyltransferase A</fullName>
        <ecNumber evidence="7">2.1.1.182</ecNumber>
    </recommendedName>
    <alternativeName>
        <fullName evidence="7">16S rRNA (adenine(1518)-N(6)/adenine(1519)-N(6))-dimethyltransferase</fullName>
    </alternativeName>
    <alternativeName>
        <fullName evidence="7">16S rRNA dimethyladenosine transferase</fullName>
    </alternativeName>
    <alternativeName>
        <fullName evidence="7">16S rRNA dimethylase</fullName>
    </alternativeName>
    <alternativeName>
        <fullName evidence="7">S-adenosylmethionine-6-N', N'-adenosyl(rRNA) dimethyltransferase</fullName>
    </alternativeName>
</protein>
<dbReference type="InterPro" id="IPR001737">
    <property type="entry name" value="KsgA/Erm"/>
</dbReference>
<keyword evidence="4 7" id="KW-0808">Transferase</keyword>
<dbReference type="GO" id="GO:0052908">
    <property type="term" value="F:16S rRNA (adenine(1518)-N(6)/adenine(1519)-N(6))-dimethyltransferase activity"/>
    <property type="evidence" value="ECO:0007669"/>
    <property type="project" value="UniProtKB-EC"/>
</dbReference>
<feature type="domain" description="Ribosomal RNA adenine methylase transferase N-terminal" evidence="9">
    <location>
        <begin position="35"/>
        <end position="210"/>
    </location>
</feature>
<keyword evidence="5 7" id="KW-0949">S-adenosyl-L-methionine</keyword>
<organism evidence="10 11">
    <name type="scientific">Candidatus Egerieicola pullicola</name>
    <dbReference type="NCBI Taxonomy" id="2840775"/>
    <lineage>
        <taxon>Bacteria</taxon>
        <taxon>Bacillati</taxon>
        <taxon>Bacillota</taxon>
        <taxon>Clostridia</taxon>
        <taxon>Eubacteriales</taxon>
        <taxon>Oscillospiraceae</taxon>
        <taxon>Oscillospiraceae incertae sedis</taxon>
        <taxon>Candidatus Egerieicola</taxon>
    </lineage>
</organism>
<accession>A0A9D1AI94</accession>
<keyword evidence="6 7" id="KW-0694">RNA-binding</keyword>
<dbReference type="InterPro" id="IPR020596">
    <property type="entry name" value="rRNA_Ade_Mease_Trfase_CS"/>
</dbReference>
<gene>
    <name evidence="7 10" type="primary">rsmA</name>
    <name evidence="7" type="synonym">ksgA</name>
    <name evidence="10" type="ORF">IAB36_01945</name>
</gene>
<dbReference type="Gene3D" id="1.10.8.100">
    <property type="entry name" value="Ribosomal RNA adenine dimethylase-like, domain 2"/>
    <property type="match status" value="1"/>
</dbReference>
<dbReference type="Pfam" id="PF00398">
    <property type="entry name" value="RrnaAD"/>
    <property type="match status" value="1"/>
</dbReference>
<dbReference type="InterPro" id="IPR023165">
    <property type="entry name" value="rRNA_Ade_diMease-like_C"/>
</dbReference>
<keyword evidence="1 7" id="KW-0963">Cytoplasm</keyword>
<evidence type="ECO:0000256" key="3">
    <source>
        <dbReference type="ARBA" id="ARBA00022603"/>
    </source>
</evidence>
<keyword evidence="2 7" id="KW-0698">rRNA processing</keyword>
<evidence type="ECO:0000313" key="11">
    <source>
        <dbReference type="Proteomes" id="UP000886749"/>
    </source>
</evidence>
<evidence type="ECO:0000313" key="10">
    <source>
        <dbReference type="EMBL" id="HIR40570.1"/>
    </source>
</evidence>
<evidence type="ECO:0000256" key="4">
    <source>
        <dbReference type="ARBA" id="ARBA00022679"/>
    </source>
</evidence>
<evidence type="ECO:0000256" key="5">
    <source>
        <dbReference type="ARBA" id="ARBA00022691"/>
    </source>
</evidence>
<dbReference type="PROSITE" id="PS01131">
    <property type="entry name" value="RRNA_A_DIMETH"/>
    <property type="match status" value="1"/>
</dbReference>
<dbReference type="FunFam" id="3.40.50.150:FF:000023">
    <property type="entry name" value="Ribosomal RNA small subunit methyltransferase A"/>
    <property type="match status" value="1"/>
</dbReference>
<dbReference type="Gene3D" id="3.40.50.150">
    <property type="entry name" value="Vaccinia Virus protein VP39"/>
    <property type="match status" value="1"/>
</dbReference>
<dbReference type="NCBIfam" id="TIGR00755">
    <property type="entry name" value="ksgA"/>
    <property type="match status" value="1"/>
</dbReference>
<feature type="binding site" evidence="7 8">
    <location>
        <position position="125"/>
    </location>
    <ligand>
        <name>S-adenosyl-L-methionine</name>
        <dbReference type="ChEBI" id="CHEBI:59789"/>
    </ligand>
</feature>
<comment type="subcellular location">
    <subcellularLocation>
        <location evidence="7">Cytoplasm</location>
    </subcellularLocation>
</comment>
<reference evidence="10" key="2">
    <citation type="journal article" date="2021" name="PeerJ">
        <title>Extensive microbial diversity within the chicken gut microbiome revealed by metagenomics and culture.</title>
        <authorList>
            <person name="Gilroy R."/>
            <person name="Ravi A."/>
            <person name="Getino M."/>
            <person name="Pursley I."/>
            <person name="Horton D.L."/>
            <person name="Alikhan N.F."/>
            <person name="Baker D."/>
            <person name="Gharbi K."/>
            <person name="Hall N."/>
            <person name="Watson M."/>
            <person name="Adriaenssens E.M."/>
            <person name="Foster-Nyarko E."/>
            <person name="Jarju S."/>
            <person name="Secka A."/>
            <person name="Antonio M."/>
            <person name="Oren A."/>
            <person name="Chaudhuri R.R."/>
            <person name="La Ragione R."/>
            <person name="Hildebrand F."/>
            <person name="Pallen M.J."/>
        </authorList>
    </citation>
    <scope>NUCLEOTIDE SEQUENCE</scope>
    <source>
        <strain evidence="10">CHK184-25365</strain>
    </source>
</reference>
<feature type="binding site" evidence="7 8">
    <location>
        <position position="101"/>
    </location>
    <ligand>
        <name>S-adenosyl-L-methionine</name>
        <dbReference type="ChEBI" id="CHEBI:59789"/>
    </ligand>
</feature>
<dbReference type="GO" id="GO:0005829">
    <property type="term" value="C:cytosol"/>
    <property type="evidence" value="ECO:0007669"/>
    <property type="project" value="TreeGrafter"/>
</dbReference>
<dbReference type="PANTHER" id="PTHR11727">
    <property type="entry name" value="DIMETHYLADENOSINE TRANSFERASE"/>
    <property type="match status" value="1"/>
</dbReference>
<comment type="function">
    <text evidence="7">Specifically dimethylates two adjacent adenosines (A1518 and A1519) in the loop of a conserved hairpin near the 3'-end of 16S rRNA in the 30S particle. May play a critical role in biogenesis of 30S subunits.</text>
</comment>
<sequence length="287" mass="31396">MDNLSNPAVIRALLERHGFSFSKALGQNFLINPGVCPKMAQLGIDSPDWGVLEIGAGVGVLTQELARRAAKVAVVEIDQRLLPVLEESLAEYENVSVILGDVMKVDLPALLKEQFGDRPVCVCANLPYYITSPILMMLLEQRLPLQAITVMVQKEAAARLCAQPGNRECGAVTFAVRYYSTPRQLFPVSRGSFFPAPKVDSAVIRLDIHPNPDYGVKDEKLLFTAVRAGFGQRRKTLANPLSGALHLPKEQVQQALTQAGLSLTVRAEAVPFEGWIRLANALKERLG</sequence>
<comment type="similarity">
    <text evidence="7">Belongs to the class I-like SAM-binding methyltransferase superfamily. rRNA adenine N(6)-methyltransferase family. RsmA subfamily.</text>
</comment>
<reference evidence="10" key="1">
    <citation type="submission" date="2020-10" db="EMBL/GenBank/DDBJ databases">
        <authorList>
            <person name="Gilroy R."/>
        </authorList>
    </citation>
    <scope>NUCLEOTIDE SEQUENCE</scope>
    <source>
        <strain evidence="10">CHK184-25365</strain>
    </source>
</reference>
<feature type="binding site" evidence="7 8">
    <location>
        <position position="55"/>
    </location>
    <ligand>
        <name>S-adenosyl-L-methionine</name>
        <dbReference type="ChEBI" id="CHEBI:59789"/>
    </ligand>
</feature>
<dbReference type="InterPro" id="IPR011530">
    <property type="entry name" value="rRNA_adenine_dimethylase"/>
</dbReference>
<dbReference type="InterPro" id="IPR020598">
    <property type="entry name" value="rRNA_Ade_methylase_Trfase_N"/>
</dbReference>
<keyword evidence="3 7" id="KW-0489">Methyltransferase</keyword>
<dbReference type="GO" id="GO:0003723">
    <property type="term" value="F:RNA binding"/>
    <property type="evidence" value="ECO:0007669"/>
    <property type="project" value="UniProtKB-UniRule"/>
</dbReference>
<dbReference type="CDD" id="cd02440">
    <property type="entry name" value="AdoMet_MTases"/>
    <property type="match status" value="1"/>
</dbReference>
<feature type="binding site" evidence="7 8">
    <location>
        <position position="28"/>
    </location>
    <ligand>
        <name>S-adenosyl-L-methionine</name>
        <dbReference type="ChEBI" id="CHEBI:59789"/>
    </ligand>
</feature>
<dbReference type="SMART" id="SM00650">
    <property type="entry name" value="rADc"/>
    <property type="match status" value="1"/>
</dbReference>
<evidence type="ECO:0000256" key="8">
    <source>
        <dbReference type="PROSITE-ProRule" id="PRU01026"/>
    </source>
</evidence>
<feature type="binding site" evidence="7 8">
    <location>
        <position position="76"/>
    </location>
    <ligand>
        <name>S-adenosyl-L-methionine</name>
        <dbReference type="ChEBI" id="CHEBI:59789"/>
    </ligand>
</feature>
<dbReference type="Proteomes" id="UP000886749">
    <property type="component" value="Unassembled WGS sequence"/>
</dbReference>
<dbReference type="AlphaFoldDB" id="A0A9D1AI94"/>
<comment type="catalytic activity">
    <reaction evidence="7">
        <text>adenosine(1518)/adenosine(1519) in 16S rRNA + 4 S-adenosyl-L-methionine = N(6)-dimethyladenosine(1518)/N(6)-dimethyladenosine(1519) in 16S rRNA + 4 S-adenosyl-L-homocysteine + 4 H(+)</text>
        <dbReference type="Rhea" id="RHEA:19609"/>
        <dbReference type="Rhea" id="RHEA-COMP:10232"/>
        <dbReference type="Rhea" id="RHEA-COMP:10233"/>
        <dbReference type="ChEBI" id="CHEBI:15378"/>
        <dbReference type="ChEBI" id="CHEBI:57856"/>
        <dbReference type="ChEBI" id="CHEBI:59789"/>
        <dbReference type="ChEBI" id="CHEBI:74411"/>
        <dbReference type="ChEBI" id="CHEBI:74493"/>
        <dbReference type="EC" id="2.1.1.182"/>
    </reaction>
</comment>
<dbReference type="PANTHER" id="PTHR11727:SF7">
    <property type="entry name" value="DIMETHYLADENOSINE TRANSFERASE-RELATED"/>
    <property type="match status" value="1"/>
</dbReference>
<evidence type="ECO:0000256" key="6">
    <source>
        <dbReference type="ARBA" id="ARBA00022884"/>
    </source>
</evidence>
<dbReference type="EC" id="2.1.1.182" evidence="7"/>
<dbReference type="PROSITE" id="PS51689">
    <property type="entry name" value="SAM_RNA_A_N6_MT"/>
    <property type="match status" value="1"/>
</dbReference>
<dbReference type="InterPro" id="IPR029063">
    <property type="entry name" value="SAM-dependent_MTases_sf"/>
</dbReference>
<feature type="binding site" evidence="7 8">
    <location>
        <position position="30"/>
    </location>
    <ligand>
        <name>S-adenosyl-L-methionine</name>
        <dbReference type="ChEBI" id="CHEBI:59789"/>
    </ligand>
</feature>
<name>A0A9D1AI94_9FIRM</name>
<dbReference type="SUPFAM" id="SSF53335">
    <property type="entry name" value="S-adenosyl-L-methionine-dependent methyltransferases"/>
    <property type="match status" value="1"/>
</dbReference>
<evidence type="ECO:0000259" key="9">
    <source>
        <dbReference type="SMART" id="SM00650"/>
    </source>
</evidence>
<evidence type="ECO:0000256" key="7">
    <source>
        <dbReference type="HAMAP-Rule" id="MF_00607"/>
    </source>
</evidence>
<evidence type="ECO:0000256" key="1">
    <source>
        <dbReference type="ARBA" id="ARBA00022490"/>
    </source>
</evidence>
<evidence type="ECO:0000256" key="2">
    <source>
        <dbReference type="ARBA" id="ARBA00022552"/>
    </source>
</evidence>
<proteinExistence type="inferred from homology"/>
<dbReference type="HAMAP" id="MF_00607">
    <property type="entry name" value="16SrRNA_methyltr_A"/>
    <property type="match status" value="1"/>
</dbReference>
<comment type="caution">
    <text evidence="10">The sequence shown here is derived from an EMBL/GenBank/DDBJ whole genome shotgun (WGS) entry which is preliminary data.</text>
</comment>
<dbReference type="EMBL" id="DVGY01000047">
    <property type="protein sequence ID" value="HIR40570.1"/>
    <property type="molecule type" value="Genomic_DNA"/>
</dbReference>